<dbReference type="RefSeq" id="WP_185748970.1">
    <property type="nucleotide sequence ID" value="NZ_VFPM01000002.1"/>
</dbReference>
<evidence type="ECO:0000256" key="6">
    <source>
        <dbReference type="ARBA" id="ARBA00022777"/>
    </source>
</evidence>
<dbReference type="InterPro" id="IPR003661">
    <property type="entry name" value="HisK_dim/P_dom"/>
</dbReference>
<dbReference type="PROSITE" id="PS50109">
    <property type="entry name" value="HIS_KIN"/>
    <property type="match status" value="1"/>
</dbReference>
<comment type="subcellular location">
    <subcellularLocation>
        <location evidence="2">Cell membrane</location>
    </subcellularLocation>
</comment>
<gene>
    <name evidence="13" type="ORF">FBY41_1620</name>
</gene>
<dbReference type="InterPro" id="IPR004358">
    <property type="entry name" value="Sig_transdc_His_kin-like_C"/>
</dbReference>
<evidence type="ECO:0000259" key="9">
    <source>
        <dbReference type="PROSITE" id="PS50109"/>
    </source>
</evidence>
<dbReference type="InterPro" id="IPR013656">
    <property type="entry name" value="PAS_4"/>
</dbReference>
<keyword evidence="14" id="KW-1185">Reference proteome</keyword>
<dbReference type="Pfam" id="PF00072">
    <property type="entry name" value="Response_reg"/>
    <property type="match status" value="1"/>
</dbReference>
<dbReference type="PROSITE" id="PS50921">
    <property type="entry name" value="ANTAR"/>
    <property type="match status" value="1"/>
</dbReference>
<comment type="caution">
    <text evidence="13">The sequence shown here is derived from an EMBL/GenBank/DDBJ whole genome shotgun (WGS) entry which is preliminary data.</text>
</comment>
<dbReference type="CDD" id="cd16922">
    <property type="entry name" value="HATPase_EvgS-ArcB-TorS-like"/>
    <property type="match status" value="1"/>
</dbReference>
<dbReference type="Pfam" id="PF00512">
    <property type="entry name" value="HisKA"/>
    <property type="match status" value="1"/>
</dbReference>
<dbReference type="InterPro" id="IPR001789">
    <property type="entry name" value="Sig_transdc_resp-reg_receiver"/>
</dbReference>
<dbReference type="NCBIfam" id="TIGR00229">
    <property type="entry name" value="sensory_box"/>
    <property type="match status" value="1"/>
</dbReference>
<evidence type="ECO:0000256" key="5">
    <source>
        <dbReference type="ARBA" id="ARBA00022679"/>
    </source>
</evidence>
<feature type="domain" description="Histidine kinase" evidence="9">
    <location>
        <begin position="322"/>
        <end position="539"/>
    </location>
</feature>
<dbReference type="Pfam" id="PF08448">
    <property type="entry name" value="PAS_4"/>
    <property type="match status" value="1"/>
</dbReference>
<dbReference type="Gene3D" id="1.10.10.10">
    <property type="entry name" value="Winged helix-like DNA-binding domain superfamily/Winged helix DNA-binding domain"/>
    <property type="match status" value="1"/>
</dbReference>
<evidence type="ECO:0000256" key="4">
    <source>
        <dbReference type="ARBA" id="ARBA00022553"/>
    </source>
</evidence>
<dbReference type="Proteomes" id="UP000316747">
    <property type="component" value="Unassembled WGS sequence"/>
</dbReference>
<protein>
    <recommendedName>
        <fullName evidence="3">histidine kinase</fullName>
        <ecNumber evidence="3">2.7.13.3</ecNumber>
    </recommendedName>
</protein>
<dbReference type="PANTHER" id="PTHR43547:SF2">
    <property type="entry name" value="HYBRID SIGNAL TRANSDUCTION HISTIDINE KINASE C"/>
    <property type="match status" value="1"/>
</dbReference>
<dbReference type="PROSITE" id="PS50112">
    <property type="entry name" value="PAS"/>
    <property type="match status" value="1"/>
</dbReference>
<dbReference type="Pfam" id="PF03861">
    <property type="entry name" value="ANTAR"/>
    <property type="match status" value="1"/>
</dbReference>
<evidence type="ECO:0000256" key="1">
    <source>
        <dbReference type="ARBA" id="ARBA00000085"/>
    </source>
</evidence>
<keyword evidence="7" id="KW-0902">Two-component regulatory system</keyword>
<dbReference type="InterPro" id="IPR005467">
    <property type="entry name" value="His_kinase_dom"/>
</dbReference>
<dbReference type="FunFam" id="1.10.287.130:FF:000045">
    <property type="entry name" value="Two-component system sensor histidine kinase/response regulator"/>
    <property type="match status" value="1"/>
</dbReference>
<dbReference type="CDD" id="cd00130">
    <property type="entry name" value="PAS"/>
    <property type="match status" value="1"/>
</dbReference>
<dbReference type="InterPro" id="IPR011006">
    <property type="entry name" value="CheY-like_superfamily"/>
</dbReference>
<dbReference type="Gene3D" id="3.30.565.10">
    <property type="entry name" value="Histidine kinase-like ATPase, C-terminal domain"/>
    <property type="match status" value="1"/>
</dbReference>
<feature type="modified residue" description="4-aspartylphosphate" evidence="8">
    <location>
        <position position="669"/>
    </location>
</feature>
<dbReference type="InterPro" id="IPR003594">
    <property type="entry name" value="HATPase_dom"/>
</dbReference>
<sequence length="1076" mass="117603">MTPHYPDAESTADLTAGSLAKVSDHPGEMQELFSLTDWGATQLGPVESWPARLRTIVDICLSSRFPMLVCWGPDLVMIYNDGYRTLLGATKHPGAWGRPVRDVWPEIWDVIGPMFDGVVQGGPPTWVEDGLLLVDRFGFVEEAYFTWTYGAIHDDSGEDVVGILNVATEVTAKVLAERRARVSAELVAALADVRSDEDVRRRALEVLGAHTEDHLWVDLVWADGREPAASVDADQPSAAAGEGDGAVHVLPVLEPGLHEPTAHLHLTANPRRPWDGPLQVYAELCASHVAMALSGVRRLQEERHRAEVLTALDTAKSDFFANVSHELRTPLTLIAGPVQDALKNPDLGDEARERFELIRRNTDRLVGLVDRILDLTRVEAGAVEPHWVQTDVRAVLTGVAANFRPAIERLGLDFSVELDDLDHDTFLDVDMLERIVLNLLSNALKFTPRGSITLRLAAEGDGYVVSVTDTGIGIAERDLELVFDRFRQLSRDDERRSREGAGIGLSLVQQLVALLGGRISVESAEGEGSTFTVALPWGAPASHSATRPSITPRSVESFITEASGWALRSIDATDTAAVEVEQRPDSSSRLADAPGAGSRAAKAAAEAAAVALGVEVERPRLLLVEDNADMRDYTARHLAADYDVVPVGDGREALDRMRIDPPIDLVLADVMMPRMDGLELVRQIRADERLRDVPVVLLSARAGVEASTTGLLEGADDYVVKPFQPDELRARLASNLVRAQSRSRDAAWLRAILGSIQEPVVVCDTNGLVVEINAAFTQAYGWSLADGPLVPPYPWWVSAEHLPDERRAAERRMDLLRAGQPVMDDHYRVLRKGGGEAWVHMRAALVPATPEHAGFVIVVARDETRERESRMRRELAARIAVDLAAADDLESVLATAVTGFTVLFDGEVSLRVAPERGDTVVLSPRGRVRPEQLPHPARQGLLGKGSTDLRAGEKREGLLLAPTSQRSDCRAWVQFDEPRLVPSDELIVGDLLAQALGQAVDRVVDRRDSAAKQEQLGQAIESHRLIGQAVGILIERHRTTPVEAFEMLRQASLSRNIKLREIATRVVESGEEPTTA</sequence>
<evidence type="ECO:0000259" key="11">
    <source>
        <dbReference type="PROSITE" id="PS50112"/>
    </source>
</evidence>
<reference evidence="13 14" key="1">
    <citation type="submission" date="2019-06" db="EMBL/GenBank/DDBJ databases">
        <title>Genome sequencing of plant associated microbes to promote plant fitness in Sorghum bicolor and Oryza sativa.</title>
        <authorList>
            <person name="Coleman-Derr D."/>
        </authorList>
    </citation>
    <scope>NUCLEOTIDE SEQUENCE [LARGE SCALE GENOMIC DNA]</scope>
    <source>
        <strain evidence="13 14">KV-663</strain>
    </source>
</reference>
<dbReference type="EC" id="2.7.13.3" evidence="3"/>
<dbReference type="InterPro" id="IPR005561">
    <property type="entry name" value="ANTAR"/>
</dbReference>
<dbReference type="PROSITE" id="PS50110">
    <property type="entry name" value="RESPONSE_REGULATORY"/>
    <property type="match status" value="1"/>
</dbReference>
<feature type="domain" description="ANTAR" evidence="12">
    <location>
        <begin position="1006"/>
        <end position="1067"/>
    </location>
</feature>
<dbReference type="CDD" id="cd00082">
    <property type="entry name" value="HisKA"/>
    <property type="match status" value="1"/>
</dbReference>
<dbReference type="SUPFAM" id="SSF55874">
    <property type="entry name" value="ATPase domain of HSP90 chaperone/DNA topoisomerase II/histidine kinase"/>
    <property type="match status" value="1"/>
</dbReference>
<dbReference type="InterPro" id="IPR036890">
    <property type="entry name" value="HATPase_C_sf"/>
</dbReference>
<dbReference type="InterPro" id="IPR036388">
    <property type="entry name" value="WH-like_DNA-bd_sf"/>
</dbReference>
<evidence type="ECO:0000313" key="13">
    <source>
        <dbReference type="EMBL" id="TQM61609.1"/>
    </source>
</evidence>
<dbReference type="EMBL" id="VFPM01000002">
    <property type="protein sequence ID" value="TQM61609.1"/>
    <property type="molecule type" value="Genomic_DNA"/>
</dbReference>
<dbReference type="InterPro" id="IPR035965">
    <property type="entry name" value="PAS-like_dom_sf"/>
</dbReference>
<evidence type="ECO:0000256" key="3">
    <source>
        <dbReference type="ARBA" id="ARBA00012438"/>
    </source>
</evidence>
<dbReference type="AlphaFoldDB" id="A0A543HTM7"/>
<dbReference type="SMART" id="SM00448">
    <property type="entry name" value="REC"/>
    <property type="match status" value="1"/>
</dbReference>
<dbReference type="Gene3D" id="3.40.50.2300">
    <property type="match status" value="1"/>
</dbReference>
<dbReference type="SMART" id="SM00388">
    <property type="entry name" value="HisKA"/>
    <property type="match status" value="1"/>
</dbReference>
<organism evidence="13 14">
    <name type="scientific">Humibacillus xanthopallidus</name>
    <dbReference type="NCBI Taxonomy" id="412689"/>
    <lineage>
        <taxon>Bacteria</taxon>
        <taxon>Bacillati</taxon>
        <taxon>Actinomycetota</taxon>
        <taxon>Actinomycetes</taxon>
        <taxon>Micrococcales</taxon>
        <taxon>Intrasporangiaceae</taxon>
        <taxon>Humibacillus</taxon>
    </lineage>
</organism>
<comment type="catalytic activity">
    <reaction evidence="1">
        <text>ATP + protein L-histidine = ADP + protein N-phospho-L-histidine.</text>
        <dbReference type="EC" id="2.7.13.3"/>
    </reaction>
</comment>
<evidence type="ECO:0000256" key="2">
    <source>
        <dbReference type="ARBA" id="ARBA00004236"/>
    </source>
</evidence>
<dbReference type="Gene3D" id="3.30.450.20">
    <property type="entry name" value="PAS domain"/>
    <property type="match status" value="2"/>
</dbReference>
<feature type="domain" description="Response regulatory" evidence="10">
    <location>
        <begin position="620"/>
        <end position="736"/>
    </location>
</feature>
<keyword evidence="6" id="KW-0418">Kinase</keyword>
<evidence type="ECO:0000256" key="8">
    <source>
        <dbReference type="PROSITE-ProRule" id="PRU00169"/>
    </source>
</evidence>
<evidence type="ECO:0000259" key="10">
    <source>
        <dbReference type="PROSITE" id="PS50110"/>
    </source>
</evidence>
<name>A0A543HTM7_9MICO</name>
<dbReference type="PANTHER" id="PTHR43547">
    <property type="entry name" value="TWO-COMPONENT HISTIDINE KINASE"/>
    <property type="match status" value="1"/>
</dbReference>
<dbReference type="PRINTS" id="PR00344">
    <property type="entry name" value="BCTRLSENSOR"/>
</dbReference>
<dbReference type="SUPFAM" id="SSF52172">
    <property type="entry name" value="CheY-like"/>
    <property type="match status" value="2"/>
</dbReference>
<dbReference type="CDD" id="cd17574">
    <property type="entry name" value="REC_OmpR"/>
    <property type="match status" value="1"/>
</dbReference>
<feature type="domain" description="PAS" evidence="11">
    <location>
        <begin position="745"/>
        <end position="786"/>
    </location>
</feature>
<evidence type="ECO:0000256" key="7">
    <source>
        <dbReference type="ARBA" id="ARBA00023012"/>
    </source>
</evidence>
<dbReference type="GO" id="GO:0000155">
    <property type="term" value="F:phosphorelay sensor kinase activity"/>
    <property type="evidence" value="ECO:0007669"/>
    <property type="project" value="InterPro"/>
</dbReference>
<dbReference type="SMART" id="SM01012">
    <property type="entry name" value="ANTAR"/>
    <property type="match status" value="1"/>
</dbReference>
<proteinExistence type="predicted"/>
<dbReference type="SMART" id="SM00387">
    <property type="entry name" value="HATPase_c"/>
    <property type="match status" value="1"/>
</dbReference>
<dbReference type="Gene3D" id="1.10.287.130">
    <property type="match status" value="1"/>
</dbReference>
<evidence type="ECO:0000313" key="14">
    <source>
        <dbReference type="Proteomes" id="UP000316747"/>
    </source>
</evidence>
<dbReference type="InterPro" id="IPR000014">
    <property type="entry name" value="PAS"/>
</dbReference>
<dbReference type="SUPFAM" id="SSF55785">
    <property type="entry name" value="PYP-like sensor domain (PAS domain)"/>
    <property type="match status" value="1"/>
</dbReference>
<dbReference type="Pfam" id="PF02518">
    <property type="entry name" value="HATPase_c"/>
    <property type="match status" value="1"/>
</dbReference>
<dbReference type="GO" id="GO:0005886">
    <property type="term" value="C:plasma membrane"/>
    <property type="evidence" value="ECO:0007669"/>
    <property type="project" value="UniProtKB-SubCell"/>
</dbReference>
<dbReference type="SMART" id="SM00091">
    <property type="entry name" value="PAS"/>
    <property type="match status" value="1"/>
</dbReference>
<dbReference type="GO" id="GO:0003723">
    <property type="term" value="F:RNA binding"/>
    <property type="evidence" value="ECO:0007669"/>
    <property type="project" value="InterPro"/>
</dbReference>
<keyword evidence="5" id="KW-0808">Transferase</keyword>
<evidence type="ECO:0000259" key="12">
    <source>
        <dbReference type="PROSITE" id="PS50921"/>
    </source>
</evidence>
<keyword evidence="4 8" id="KW-0597">Phosphoprotein</keyword>
<dbReference type="FunFam" id="3.30.565.10:FF:000006">
    <property type="entry name" value="Sensor histidine kinase WalK"/>
    <property type="match status" value="1"/>
</dbReference>
<accession>A0A543HTM7</accession>
<dbReference type="SUPFAM" id="SSF47384">
    <property type="entry name" value="Homodimeric domain of signal transducing histidine kinase"/>
    <property type="match status" value="1"/>
</dbReference>
<dbReference type="InterPro" id="IPR036097">
    <property type="entry name" value="HisK_dim/P_sf"/>
</dbReference>